<reference evidence="1 2" key="1">
    <citation type="submission" date="2013-03" db="EMBL/GenBank/DDBJ databases">
        <title>The Genome Sequence of Capronia epimyces CBS 606.96.</title>
        <authorList>
            <consortium name="The Broad Institute Genomics Platform"/>
            <person name="Cuomo C."/>
            <person name="de Hoog S."/>
            <person name="Gorbushina A."/>
            <person name="Walker B."/>
            <person name="Young S.K."/>
            <person name="Zeng Q."/>
            <person name="Gargeya S."/>
            <person name="Fitzgerald M."/>
            <person name="Haas B."/>
            <person name="Abouelleil A."/>
            <person name="Allen A.W."/>
            <person name="Alvarado L."/>
            <person name="Arachchi H.M."/>
            <person name="Berlin A.M."/>
            <person name="Chapman S.B."/>
            <person name="Gainer-Dewar J."/>
            <person name="Goldberg J."/>
            <person name="Griggs A."/>
            <person name="Gujja S."/>
            <person name="Hansen M."/>
            <person name="Howarth C."/>
            <person name="Imamovic A."/>
            <person name="Ireland A."/>
            <person name="Larimer J."/>
            <person name="McCowan C."/>
            <person name="Murphy C."/>
            <person name="Pearson M."/>
            <person name="Poon T.W."/>
            <person name="Priest M."/>
            <person name="Roberts A."/>
            <person name="Saif S."/>
            <person name="Shea T."/>
            <person name="Sisk P."/>
            <person name="Sykes S."/>
            <person name="Wortman J."/>
            <person name="Nusbaum C."/>
            <person name="Birren B."/>
        </authorList>
    </citation>
    <scope>NUCLEOTIDE SEQUENCE [LARGE SCALE GENOMIC DNA]</scope>
    <source>
        <strain evidence="1 2">CBS 606.96</strain>
    </source>
</reference>
<evidence type="ECO:0008006" key="3">
    <source>
        <dbReference type="Google" id="ProtNLM"/>
    </source>
</evidence>
<dbReference type="EMBL" id="AMGY01000005">
    <property type="protein sequence ID" value="EXJ82329.1"/>
    <property type="molecule type" value="Genomic_DNA"/>
</dbReference>
<evidence type="ECO:0000313" key="1">
    <source>
        <dbReference type="EMBL" id="EXJ82329.1"/>
    </source>
</evidence>
<organism evidence="1 2">
    <name type="scientific">Capronia epimyces CBS 606.96</name>
    <dbReference type="NCBI Taxonomy" id="1182542"/>
    <lineage>
        <taxon>Eukaryota</taxon>
        <taxon>Fungi</taxon>
        <taxon>Dikarya</taxon>
        <taxon>Ascomycota</taxon>
        <taxon>Pezizomycotina</taxon>
        <taxon>Eurotiomycetes</taxon>
        <taxon>Chaetothyriomycetidae</taxon>
        <taxon>Chaetothyriales</taxon>
        <taxon>Herpotrichiellaceae</taxon>
        <taxon>Capronia</taxon>
    </lineage>
</organism>
<dbReference type="RefSeq" id="XP_007734452.1">
    <property type="nucleotide sequence ID" value="XM_007736262.1"/>
</dbReference>
<proteinExistence type="predicted"/>
<accession>W9YJ93</accession>
<dbReference type="GeneID" id="19170252"/>
<dbReference type="AlphaFoldDB" id="W9YJ93"/>
<dbReference type="HOGENOM" id="CLU_1777198_0_0_1"/>
<gene>
    <name evidence="1" type="ORF">A1O3_06142</name>
</gene>
<dbReference type="Proteomes" id="UP000019478">
    <property type="component" value="Unassembled WGS sequence"/>
</dbReference>
<comment type="caution">
    <text evidence="1">The sequence shown here is derived from an EMBL/GenBank/DDBJ whole genome shotgun (WGS) entry which is preliminary data.</text>
</comment>
<sequence length="146" mass="16278">MSSTQVPAHTCWFCVHDNPSYATVCEGCGNIAIPTKFDTNPVQTLITTFRPGGGEGYLPARDVVEMFNDLSKHDRAALRFVDGTGNSALIISKIGSKTRFSFSGRPRGDNNRVYKWNNGVTKQVFCDVVDQIMNMDTLYPGWRHEI</sequence>
<keyword evidence="2" id="KW-1185">Reference proteome</keyword>
<evidence type="ECO:0000313" key="2">
    <source>
        <dbReference type="Proteomes" id="UP000019478"/>
    </source>
</evidence>
<name>W9YJ93_9EURO</name>
<protein>
    <recommendedName>
        <fullName evidence="3">RanBP2-type domain-containing protein</fullName>
    </recommendedName>
</protein>